<proteinExistence type="predicted"/>
<gene>
    <name evidence="2" type="ORF">M407DRAFT_244903</name>
</gene>
<keyword evidence="3" id="KW-1185">Reference proteome</keyword>
<feature type="compositionally biased region" description="Polar residues" evidence="1">
    <location>
        <begin position="36"/>
        <end position="55"/>
    </location>
</feature>
<dbReference type="Proteomes" id="UP000054248">
    <property type="component" value="Unassembled WGS sequence"/>
</dbReference>
<reference evidence="3" key="2">
    <citation type="submission" date="2015-01" db="EMBL/GenBank/DDBJ databases">
        <title>Evolutionary Origins and Diversification of the Mycorrhizal Mutualists.</title>
        <authorList>
            <consortium name="DOE Joint Genome Institute"/>
            <consortium name="Mycorrhizal Genomics Consortium"/>
            <person name="Kohler A."/>
            <person name="Kuo A."/>
            <person name="Nagy L.G."/>
            <person name="Floudas D."/>
            <person name="Copeland A."/>
            <person name="Barry K.W."/>
            <person name="Cichocki N."/>
            <person name="Veneault-Fourrey C."/>
            <person name="LaButti K."/>
            <person name="Lindquist E.A."/>
            <person name="Lipzen A."/>
            <person name="Lundell T."/>
            <person name="Morin E."/>
            <person name="Murat C."/>
            <person name="Riley R."/>
            <person name="Ohm R."/>
            <person name="Sun H."/>
            <person name="Tunlid A."/>
            <person name="Henrissat B."/>
            <person name="Grigoriev I.V."/>
            <person name="Hibbett D.S."/>
            <person name="Martin F."/>
        </authorList>
    </citation>
    <scope>NUCLEOTIDE SEQUENCE [LARGE SCALE GENOMIC DNA]</scope>
    <source>
        <strain evidence="3">MUT 4182</strain>
    </source>
</reference>
<evidence type="ECO:0000313" key="3">
    <source>
        <dbReference type="Proteomes" id="UP000054248"/>
    </source>
</evidence>
<evidence type="ECO:0000313" key="2">
    <source>
        <dbReference type="EMBL" id="KIO23136.1"/>
    </source>
</evidence>
<protein>
    <submittedName>
        <fullName evidence="2">Uncharacterized protein</fullName>
    </submittedName>
</protein>
<sequence>MPSQAVDSLFTIATNALGWNNNRNVPNAQGRLFRVQSNSSTATASSPQVTATTPSNPVPIPGMSLPAPMVGGGSPASTNAGSYEAPARHYFDNPRFLPHY</sequence>
<dbReference type="HOGENOM" id="CLU_2308141_0_0_1"/>
<evidence type="ECO:0000256" key="1">
    <source>
        <dbReference type="SAM" id="MobiDB-lite"/>
    </source>
</evidence>
<dbReference type="AlphaFoldDB" id="A0A0C3QCK2"/>
<dbReference type="OrthoDB" id="3151159at2759"/>
<accession>A0A0C3QCK2</accession>
<dbReference type="EMBL" id="KN823092">
    <property type="protein sequence ID" value="KIO23136.1"/>
    <property type="molecule type" value="Genomic_DNA"/>
</dbReference>
<name>A0A0C3QCK2_9AGAM</name>
<feature type="region of interest" description="Disordered" evidence="1">
    <location>
        <begin position="36"/>
        <end position="84"/>
    </location>
</feature>
<reference evidence="2 3" key="1">
    <citation type="submission" date="2014-04" db="EMBL/GenBank/DDBJ databases">
        <authorList>
            <consortium name="DOE Joint Genome Institute"/>
            <person name="Kuo A."/>
            <person name="Girlanda M."/>
            <person name="Perotto S."/>
            <person name="Kohler A."/>
            <person name="Nagy L.G."/>
            <person name="Floudas D."/>
            <person name="Copeland A."/>
            <person name="Barry K.W."/>
            <person name="Cichocki N."/>
            <person name="Veneault-Fourrey C."/>
            <person name="LaButti K."/>
            <person name="Lindquist E.A."/>
            <person name="Lipzen A."/>
            <person name="Lundell T."/>
            <person name="Morin E."/>
            <person name="Murat C."/>
            <person name="Sun H."/>
            <person name="Tunlid A."/>
            <person name="Henrissat B."/>
            <person name="Grigoriev I.V."/>
            <person name="Hibbett D.S."/>
            <person name="Martin F."/>
            <person name="Nordberg H.P."/>
            <person name="Cantor M.N."/>
            <person name="Hua S.X."/>
        </authorList>
    </citation>
    <scope>NUCLEOTIDE SEQUENCE [LARGE SCALE GENOMIC DNA]</scope>
    <source>
        <strain evidence="2 3">MUT 4182</strain>
    </source>
</reference>
<organism evidence="2 3">
    <name type="scientific">Tulasnella calospora MUT 4182</name>
    <dbReference type="NCBI Taxonomy" id="1051891"/>
    <lineage>
        <taxon>Eukaryota</taxon>
        <taxon>Fungi</taxon>
        <taxon>Dikarya</taxon>
        <taxon>Basidiomycota</taxon>
        <taxon>Agaricomycotina</taxon>
        <taxon>Agaricomycetes</taxon>
        <taxon>Cantharellales</taxon>
        <taxon>Tulasnellaceae</taxon>
        <taxon>Tulasnella</taxon>
    </lineage>
</organism>